<dbReference type="Proteomes" id="UP000571084">
    <property type="component" value="Unassembled WGS sequence"/>
</dbReference>
<sequence length="242" mass="25588">MKPTLKKFLLLLLAIPLSTATSMAFADDSGGSSFANFADIASNSHFAFTKTSTGGTFGTLNDAVNFQYLITGLSTALTGNQAAHLTMTSSTTDTSTNGVLAITGDTVLHFTRDVSLNGKNNLLTVTIKTDPNSGAGSPEIAARGRILNFDPATPDQIITYTSDFLTFKPNQESDISLAISGFRKNQTFATSFTLGTAVGTFNQDLPIATPPVPEPASYAMMFLGLGFISFKARRKSSKKTNA</sequence>
<feature type="domain" description="Ice-binding protein C-terminal" evidence="2">
    <location>
        <begin position="211"/>
        <end position="235"/>
    </location>
</feature>
<dbReference type="AlphaFoldDB" id="A0A840RQZ6"/>
<dbReference type="EMBL" id="JACHHQ010000002">
    <property type="protein sequence ID" value="MBB5199144.1"/>
    <property type="molecule type" value="Genomic_DNA"/>
</dbReference>
<proteinExistence type="predicted"/>
<dbReference type="Pfam" id="PF07589">
    <property type="entry name" value="PEP-CTERM"/>
    <property type="match status" value="1"/>
</dbReference>
<keyword evidence="1" id="KW-0732">Signal</keyword>
<feature type="chain" id="PRO_5032779273" description="Ice-binding protein C-terminal domain-containing protein" evidence="1">
    <location>
        <begin position="27"/>
        <end position="242"/>
    </location>
</feature>
<protein>
    <recommendedName>
        <fullName evidence="2">Ice-binding protein C-terminal domain-containing protein</fullName>
    </recommendedName>
</protein>
<keyword evidence="4" id="KW-1185">Reference proteome</keyword>
<evidence type="ECO:0000259" key="2">
    <source>
        <dbReference type="Pfam" id="PF07589"/>
    </source>
</evidence>
<feature type="signal peptide" evidence="1">
    <location>
        <begin position="1"/>
        <end position="26"/>
    </location>
</feature>
<evidence type="ECO:0000313" key="4">
    <source>
        <dbReference type="Proteomes" id="UP000571084"/>
    </source>
</evidence>
<comment type="caution">
    <text evidence="3">The sequence shown here is derived from an EMBL/GenBank/DDBJ whole genome shotgun (WGS) entry which is preliminary data.</text>
</comment>
<organism evidence="3 4">
    <name type="scientific">Glaciimonas immobilis</name>
    <dbReference type="NCBI Taxonomy" id="728004"/>
    <lineage>
        <taxon>Bacteria</taxon>
        <taxon>Pseudomonadati</taxon>
        <taxon>Pseudomonadota</taxon>
        <taxon>Betaproteobacteria</taxon>
        <taxon>Burkholderiales</taxon>
        <taxon>Oxalobacteraceae</taxon>
        <taxon>Glaciimonas</taxon>
    </lineage>
</organism>
<accession>A0A840RQZ6</accession>
<dbReference type="InterPro" id="IPR013424">
    <property type="entry name" value="Ice-binding_C"/>
</dbReference>
<gene>
    <name evidence="3" type="ORF">HNR39_000971</name>
</gene>
<dbReference type="NCBIfam" id="TIGR02595">
    <property type="entry name" value="PEP_CTERM"/>
    <property type="match status" value="1"/>
</dbReference>
<evidence type="ECO:0000313" key="3">
    <source>
        <dbReference type="EMBL" id="MBB5199144.1"/>
    </source>
</evidence>
<evidence type="ECO:0000256" key="1">
    <source>
        <dbReference type="SAM" id="SignalP"/>
    </source>
</evidence>
<reference evidence="3 4" key="1">
    <citation type="submission" date="2020-08" db="EMBL/GenBank/DDBJ databases">
        <title>Genomic Encyclopedia of Type Strains, Phase IV (KMG-IV): sequencing the most valuable type-strain genomes for metagenomic binning, comparative biology and taxonomic classification.</title>
        <authorList>
            <person name="Goeker M."/>
        </authorList>
    </citation>
    <scope>NUCLEOTIDE SEQUENCE [LARGE SCALE GENOMIC DNA]</scope>
    <source>
        <strain evidence="3 4">DSM 23240</strain>
    </source>
</reference>
<dbReference type="RefSeq" id="WP_209216719.1">
    <property type="nucleotide sequence ID" value="NZ_JAAOZT010000006.1"/>
</dbReference>
<name>A0A840RQZ6_9BURK</name>